<evidence type="ECO:0000256" key="14">
    <source>
        <dbReference type="ARBA" id="ARBA00050609"/>
    </source>
</evidence>
<dbReference type="PANTHER" id="PTHR24286:SF376">
    <property type="entry name" value="ABSCISIC ACID 8'-HYDROXYLASE 4"/>
    <property type="match status" value="1"/>
</dbReference>
<keyword evidence="13" id="KW-0472">Membrane</keyword>
<dbReference type="PRINTS" id="PR00463">
    <property type="entry name" value="EP450I"/>
</dbReference>
<dbReference type="InterPro" id="IPR001128">
    <property type="entry name" value="Cyt_P450"/>
</dbReference>
<comment type="subcellular location">
    <subcellularLocation>
        <location evidence="2">Membrane</location>
        <topology evidence="2">Single-pass membrane protein</topology>
    </subcellularLocation>
</comment>
<dbReference type="AlphaFoldDB" id="A0AA38G4V9"/>
<dbReference type="Pfam" id="PF00067">
    <property type="entry name" value="p450"/>
    <property type="match status" value="1"/>
</dbReference>
<gene>
    <name evidence="19" type="ORF">KI387_024704</name>
</gene>
<accession>A0AA38G4V9</accession>
<keyword evidence="8" id="KW-1133">Transmembrane helix</keyword>
<evidence type="ECO:0000256" key="1">
    <source>
        <dbReference type="ARBA" id="ARBA00001971"/>
    </source>
</evidence>
<evidence type="ECO:0000256" key="15">
    <source>
        <dbReference type="ARBA" id="ARBA00060633"/>
    </source>
</evidence>
<keyword evidence="9 18" id="KW-0560">Oxidoreductase</keyword>
<keyword evidence="5 17" id="KW-0349">Heme</keyword>
<evidence type="ECO:0000313" key="20">
    <source>
        <dbReference type="Proteomes" id="UP000824469"/>
    </source>
</evidence>
<evidence type="ECO:0000256" key="16">
    <source>
        <dbReference type="ARBA" id="ARBA00066338"/>
    </source>
</evidence>
<keyword evidence="12" id="KW-0876">Taxol biosynthesis</keyword>
<evidence type="ECO:0000313" key="19">
    <source>
        <dbReference type="EMBL" id="KAH9316077.1"/>
    </source>
</evidence>
<evidence type="ECO:0000256" key="6">
    <source>
        <dbReference type="ARBA" id="ARBA00022692"/>
    </source>
</evidence>
<dbReference type="PRINTS" id="PR00385">
    <property type="entry name" value="P450"/>
</dbReference>
<dbReference type="InterPro" id="IPR017972">
    <property type="entry name" value="Cyt_P450_CS"/>
</dbReference>
<keyword evidence="7 17" id="KW-0479">Metal-binding</keyword>
<dbReference type="InterPro" id="IPR036396">
    <property type="entry name" value="Cyt_P450_sf"/>
</dbReference>
<evidence type="ECO:0000256" key="7">
    <source>
        <dbReference type="ARBA" id="ARBA00022723"/>
    </source>
</evidence>
<comment type="cofactor">
    <cofactor evidence="1 17">
        <name>heme</name>
        <dbReference type="ChEBI" id="CHEBI:30413"/>
    </cofactor>
</comment>
<evidence type="ECO:0000256" key="11">
    <source>
        <dbReference type="ARBA" id="ARBA00023033"/>
    </source>
</evidence>
<dbReference type="Gene3D" id="1.10.630.10">
    <property type="entry name" value="Cytochrome P450"/>
    <property type="match status" value="1"/>
</dbReference>
<dbReference type="OMA" id="VEYWQEC"/>
<evidence type="ECO:0000256" key="2">
    <source>
        <dbReference type="ARBA" id="ARBA00004167"/>
    </source>
</evidence>
<evidence type="ECO:0000256" key="9">
    <source>
        <dbReference type="ARBA" id="ARBA00023002"/>
    </source>
</evidence>
<evidence type="ECO:0000256" key="8">
    <source>
        <dbReference type="ARBA" id="ARBA00022989"/>
    </source>
</evidence>
<comment type="pathway">
    <text evidence="15">Plant hormone degradation; abscisic acid degradation.</text>
</comment>
<feature type="binding site" description="axial binding residue" evidence="17">
    <location>
        <position position="348"/>
    </location>
    <ligand>
        <name>heme</name>
        <dbReference type="ChEBI" id="CHEBI:30413"/>
    </ligand>
    <ligandPart>
        <name>Fe</name>
        <dbReference type="ChEBI" id="CHEBI:18248"/>
    </ligandPart>
</feature>
<dbReference type="EMBL" id="JAHRHJ020000005">
    <property type="protein sequence ID" value="KAH9316077.1"/>
    <property type="molecule type" value="Genomic_DNA"/>
</dbReference>
<evidence type="ECO:0000256" key="18">
    <source>
        <dbReference type="RuleBase" id="RU000461"/>
    </source>
</evidence>
<dbReference type="GO" id="GO:0005506">
    <property type="term" value="F:iron ion binding"/>
    <property type="evidence" value="ECO:0007669"/>
    <property type="project" value="InterPro"/>
</dbReference>
<evidence type="ECO:0000256" key="4">
    <source>
        <dbReference type="ARBA" id="ARBA00010617"/>
    </source>
</evidence>
<dbReference type="FunFam" id="1.10.630.10:FF:000014">
    <property type="entry name" value="Abscisic acid 8"/>
    <property type="match status" value="1"/>
</dbReference>
<comment type="caution">
    <text evidence="19">The sequence shown here is derived from an EMBL/GenBank/DDBJ whole genome shotgun (WGS) entry which is preliminary data.</text>
</comment>
<comment type="pathway">
    <text evidence="3">Alkaloid biosynthesis; taxol biosynthesis.</text>
</comment>
<keyword evidence="11 18" id="KW-0503">Monooxygenase</keyword>
<dbReference type="GO" id="GO:0010295">
    <property type="term" value="F:(+)-abscisic acid 8'-hydroxylase activity"/>
    <property type="evidence" value="ECO:0007669"/>
    <property type="project" value="UniProtKB-EC"/>
</dbReference>
<dbReference type="Proteomes" id="UP000824469">
    <property type="component" value="Unassembled WGS sequence"/>
</dbReference>
<evidence type="ECO:0000256" key="13">
    <source>
        <dbReference type="ARBA" id="ARBA00023136"/>
    </source>
</evidence>
<keyword evidence="6" id="KW-0812">Transmembrane</keyword>
<dbReference type="GO" id="GO:0042617">
    <property type="term" value="P:paclitaxel biosynthetic process"/>
    <property type="evidence" value="ECO:0007669"/>
    <property type="project" value="UniProtKB-KW"/>
</dbReference>
<name>A0AA38G4V9_TAXCH</name>
<evidence type="ECO:0000256" key="3">
    <source>
        <dbReference type="ARBA" id="ARBA00005122"/>
    </source>
</evidence>
<dbReference type="GO" id="GO:0016020">
    <property type="term" value="C:membrane"/>
    <property type="evidence" value="ECO:0007669"/>
    <property type="project" value="UniProtKB-SubCell"/>
</dbReference>
<dbReference type="GO" id="GO:0020037">
    <property type="term" value="F:heme binding"/>
    <property type="evidence" value="ECO:0007669"/>
    <property type="project" value="InterPro"/>
</dbReference>
<dbReference type="CDD" id="cd11043">
    <property type="entry name" value="CYP90-like"/>
    <property type="match status" value="1"/>
</dbReference>
<protein>
    <recommendedName>
        <fullName evidence="16">(+)-abscisic acid 8'-hydroxylase</fullName>
        <ecNumber evidence="16">1.14.14.137</ecNumber>
    </recommendedName>
</protein>
<evidence type="ECO:0000256" key="5">
    <source>
        <dbReference type="ARBA" id="ARBA00022617"/>
    </source>
</evidence>
<dbReference type="PROSITE" id="PS00086">
    <property type="entry name" value="CYTOCHROME_P450"/>
    <property type="match status" value="1"/>
</dbReference>
<sequence>YGDIFKMRILGCPCIMISSPEAARFVLMNNAQLFKPTFPASKERMIGPSALFFHQGEYHARLRKVVQISFLPEAIRVIIPDIESIAISSLKTWEGRTINTFQEMKKYAFDVGIHSIFGRLDDALKDDLDKYYHILEKGYNSMPLNLPGTRFNKSIKARKKLSEILSNIIAERRATNVPHKDLLQSLMASRDEGGDGARKEEIADNVVGVLFAAQDTTASVLTWVVKFLTKYPTLLKAVTAEQETIQETKENGMSLTFADTKKMSLTTKVIQETLRVATVLSFTFREAVEDVEYKGYLIPKGWKVMPLFRNIHHNPEYFPDPHKFDPSRFEVPPKPNTFMPFGNGIHSCPGNQLAHTEILILIHHLTTKYRWDAVGTEDGIEYGPFPIPKQGLPLRVTTESVTQSGRKPK</sequence>
<dbReference type="SUPFAM" id="SSF48264">
    <property type="entry name" value="Cytochrome P450"/>
    <property type="match status" value="1"/>
</dbReference>
<organism evidence="19 20">
    <name type="scientific">Taxus chinensis</name>
    <name type="common">Chinese yew</name>
    <name type="synonym">Taxus wallichiana var. chinensis</name>
    <dbReference type="NCBI Taxonomy" id="29808"/>
    <lineage>
        <taxon>Eukaryota</taxon>
        <taxon>Viridiplantae</taxon>
        <taxon>Streptophyta</taxon>
        <taxon>Embryophyta</taxon>
        <taxon>Tracheophyta</taxon>
        <taxon>Spermatophyta</taxon>
        <taxon>Pinopsida</taxon>
        <taxon>Pinidae</taxon>
        <taxon>Conifers II</taxon>
        <taxon>Cupressales</taxon>
        <taxon>Taxaceae</taxon>
        <taxon>Taxus</taxon>
    </lineage>
</organism>
<keyword evidence="20" id="KW-1185">Reference proteome</keyword>
<keyword evidence="10 17" id="KW-0408">Iron</keyword>
<dbReference type="InterPro" id="IPR002401">
    <property type="entry name" value="Cyt_P450_E_grp-I"/>
</dbReference>
<evidence type="ECO:0000256" key="17">
    <source>
        <dbReference type="PIRSR" id="PIRSR602401-1"/>
    </source>
</evidence>
<evidence type="ECO:0000256" key="12">
    <source>
        <dbReference type="ARBA" id="ARBA00023059"/>
    </source>
</evidence>
<dbReference type="PANTHER" id="PTHR24286">
    <property type="entry name" value="CYTOCHROME P450 26"/>
    <property type="match status" value="1"/>
</dbReference>
<comment type="catalytic activity">
    <reaction evidence="14">
        <text>2-cis-(+)-abscisate + reduced [NADPH--hemoprotein reductase] + O2 = (+)-8'-hydroxyabscisate + oxidized [NADPH--hemoprotein reductase] + H2O + H(+)</text>
        <dbReference type="Rhea" id="RHEA:12897"/>
        <dbReference type="Rhea" id="RHEA-COMP:11964"/>
        <dbReference type="Rhea" id="RHEA-COMP:11965"/>
        <dbReference type="ChEBI" id="CHEBI:15377"/>
        <dbReference type="ChEBI" id="CHEBI:15378"/>
        <dbReference type="ChEBI" id="CHEBI:15379"/>
        <dbReference type="ChEBI" id="CHEBI:37569"/>
        <dbReference type="ChEBI" id="CHEBI:57618"/>
        <dbReference type="ChEBI" id="CHEBI:58210"/>
        <dbReference type="ChEBI" id="CHEBI:58490"/>
        <dbReference type="EC" id="1.14.14.137"/>
    </reaction>
</comment>
<evidence type="ECO:0000256" key="10">
    <source>
        <dbReference type="ARBA" id="ARBA00023004"/>
    </source>
</evidence>
<dbReference type="EC" id="1.14.14.137" evidence="16"/>
<reference evidence="19 20" key="1">
    <citation type="journal article" date="2021" name="Nat. Plants">
        <title>The Taxus genome provides insights into paclitaxel biosynthesis.</title>
        <authorList>
            <person name="Xiong X."/>
            <person name="Gou J."/>
            <person name="Liao Q."/>
            <person name="Li Y."/>
            <person name="Zhou Q."/>
            <person name="Bi G."/>
            <person name="Li C."/>
            <person name="Du R."/>
            <person name="Wang X."/>
            <person name="Sun T."/>
            <person name="Guo L."/>
            <person name="Liang H."/>
            <person name="Lu P."/>
            <person name="Wu Y."/>
            <person name="Zhang Z."/>
            <person name="Ro D.K."/>
            <person name="Shang Y."/>
            <person name="Huang S."/>
            <person name="Yan J."/>
        </authorList>
    </citation>
    <scope>NUCLEOTIDE SEQUENCE [LARGE SCALE GENOMIC DNA]</scope>
    <source>
        <strain evidence="19">Ta-2019</strain>
    </source>
</reference>
<feature type="non-terminal residue" evidence="19">
    <location>
        <position position="409"/>
    </location>
</feature>
<dbReference type="GO" id="GO:0016125">
    <property type="term" value="P:sterol metabolic process"/>
    <property type="evidence" value="ECO:0007669"/>
    <property type="project" value="TreeGrafter"/>
</dbReference>
<proteinExistence type="inferred from homology"/>
<comment type="similarity">
    <text evidence="4 18">Belongs to the cytochrome P450 family.</text>
</comment>